<dbReference type="PANTHER" id="PTHR34227:SF13">
    <property type="entry name" value="TAT PROOFREADING CHAPERONE DMSD-RELATED"/>
    <property type="match status" value="1"/>
</dbReference>
<name>A0A4Q2K2K2_9ACTN</name>
<evidence type="ECO:0000256" key="1">
    <source>
        <dbReference type="ARBA" id="ARBA00023186"/>
    </source>
</evidence>
<dbReference type="AlphaFoldDB" id="A0A4Q2K2K2"/>
<accession>A0A4Q2K2K2</accession>
<keyword evidence="1" id="KW-0143">Chaperone</keyword>
<dbReference type="InterPro" id="IPR020945">
    <property type="entry name" value="DMSO/NO3_reduct_chaperone"/>
</dbReference>
<evidence type="ECO:0000313" key="3">
    <source>
        <dbReference type="Proteomes" id="UP000293345"/>
    </source>
</evidence>
<gene>
    <name evidence="2" type="primary">dmsD</name>
    <name evidence="2" type="ORF">ET524_05265</name>
</gene>
<keyword evidence="3" id="KW-1185">Reference proteome</keyword>
<dbReference type="InterPro" id="IPR026269">
    <property type="entry name" value="DmsD-type"/>
</dbReference>
<evidence type="ECO:0000313" key="2">
    <source>
        <dbReference type="EMBL" id="RXZ53953.1"/>
    </source>
</evidence>
<dbReference type="PANTHER" id="PTHR34227">
    <property type="entry name" value="CHAPERONE PROTEIN YCDY"/>
    <property type="match status" value="1"/>
</dbReference>
<dbReference type="PIRSF" id="PIRSF004690">
    <property type="entry name" value="DmsD"/>
    <property type="match status" value="1"/>
</dbReference>
<dbReference type="OrthoDB" id="3174863at2"/>
<reference evidence="2 3" key="1">
    <citation type="submission" date="2019-01" db="EMBL/GenBank/DDBJ databases">
        <title>Senegalimassilia sp. nov. KGMB04484 isolated human feces.</title>
        <authorList>
            <person name="Han K.-I."/>
            <person name="Kim J.-S."/>
            <person name="Lee K.C."/>
            <person name="Suh M.K."/>
            <person name="Eom M.K."/>
            <person name="Lee J.H."/>
            <person name="Park S.-H."/>
            <person name="Kang S.W."/>
            <person name="Park J.-E."/>
            <person name="Oh B.S."/>
            <person name="Yu S.Y."/>
            <person name="Choi S.-H."/>
            <person name="Lee D.H."/>
            <person name="Yoon H."/>
            <person name="Kim B.-Y."/>
            <person name="Lee J.H."/>
            <person name="Lee J.-S."/>
        </authorList>
    </citation>
    <scope>NUCLEOTIDE SEQUENCE [LARGE SCALE GENOMIC DNA]</scope>
    <source>
        <strain evidence="2 3">KGMB04484</strain>
    </source>
</reference>
<dbReference type="Gene3D" id="1.10.3480.10">
    <property type="entry name" value="TorD-like"/>
    <property type="match status" value="1"/>
</dbReference>
<dbReference type="Proteomes" id="UP000293345">
    <property type="component" value="Unassembled WGS sequence"/>
</dbReference>
<comment type="caution">
    <text evidence="2">The sequence shown here is derived from an EMBL/GenBank/DDBJ whole genome shotgun (WGS) entry which is preliminary data.</text>
</comment>
<proteinExistence type="predicted"/>
<dbReference type="Pfam" id="PF02613">
    <property type="entry name" value="Nitrate_red_del"/>
    <property type="match status" value="1"/>
</dbReference>
<dbReference type="RefSeq" id="WP_129423838.1">
    <property type="nucleotide sequence ID" value="NZ_SDPW01000001.1"/>
</dbReference>
<dbReference type="EMBL" id="SDPW01000001">
    <property type="protein sequence ID" value="RXZ53953.1"/>
    <property type="molecule type" value="Genomic_DNA"/>
</dbReference>
<protein>
    <submittedName>
        <fullName evidence="2">Tat proofreading chaperone DmsD</fullName>
    </submittedName>
</protein>
<sequence>MANLDEATLEGVAFLGNTLGPFFLQDPRTGLAGAEFAAVAALDAQAAGAEWPFADEAEATRDLAMMVEGLAASRAMSEGGAFCGDDDLMWEYRRLFIGPGAKPAPPWGSVYTDRECVVFGDTTLELRAWMREHGVARIVDERTPEDHIGLLLALMAWLAQYQPENLEEFLRLHLLTWAGHFLDELAEAAEHSFYEGLARLTKASLDGLQDALGLEVETPRFYR</sequence>
<organism evidence="2 3">
    <name type="scientific">Senegalimassilia faecalis</name>
    <dbReference type="NCBI Taxonomy" id="2509433"/>
    <lineage>
        <taxon>Bacteria</taxon>
        <taxon>Bacillati</taxon>
        <taxon>Actinomycetota</taxon>
        <taxon>Coriobacteriia</taxon>
        <taxon>Coriobacteriales</taxon>
        <taxon>Coriobacteriaceae</taxon>
        <taxon>Senegalimassilia</taxon>
    </lineage>
</organism>
<dbReference type="NCBIfam" id="NF008632">
    <property type="entry name" value="PRK11621.1"/>
    <property type="match status" value="1"/>
</dbReference>
<dbReference type="InterPro" id="IPR050289">
    <property type="entry name" value="TorD/DmsD_chaperones"/>
</dbReference>
<dbReference type="InterPro" id="IPR036411">
    <property type="entry name" value="TorD-like_sf"/>
</dbReference>
<dbReference type="SUPFAM" id="SSF89155">
    <property type="entry name" value="TorD-like"/>
    <property type="match status" value="1"/>
</dbReference>